<protein>
    <submittedName>
        <fullName evidence="2">Uncharacterized protein</fullName>
    </submittedName>
</protein>
<evidence type="ECO:0000313" key="3">
    <source>
        <dbReference type="Proteomes" id="UP000073816"/>
    </source>
</evidence>
<organism evidence="2 3">
    <name type="scientific">Algoriphagus sanaruensis</name>
    <dbReference type="NCBI Taxonomy" id="1727163"/>
    <lineage>
        <taxon>Bacteria</taxon>
        <taxon>Pseudomonadati</taxon>
        <taxon>Bacteroidota</taxon>
        <taxon>Cytophagia</taxon>
        <taxon>Cytophagales</taxon>
        <taxon>Cyclobacteriaceae</taxon>
        <taxon>Algoriphagus</taxon>
    </lineage>
</organism>
<sequence length="76" mass="8615">MFAATWVETGFAMRAGIVGIHVFLYSQLISTNSAENRLLVKFYLWPNLMLMIGFFLMAGKTRVVLVAAFEFDGYDI</sequence>
<dbReference type="AlphaFoldDB" id="A0A142EPB0"/>
<evidence type="ECO:0000313" key="2">
    <source>
        <dbReference type="EMBL" id="AMQ56965.1"/>
    </source>
</evidence>
<keyword evidence="1" id="KW-0812">Transmembrane</keyword>
<reference evidence="3" key="1">
    <citation type="submission" date="2015-09" db="EMBL/GenBank/DDBJ databases">
        <title>Complete sequence of Algoriphagus sp. M8-2.</title>
        <authorList>
            <person name="Shintani M."/>
        </authorList>
    </citation>
    <scope>NUCLEOTIDE SEQUENCE [LARGE SCALE GENOMIC DNA]</scope>
    <source>
        <strain evidence="3">M8-2</strain>
    </source>
</reference>
<name>A0A142EPB0_9BACT</name>
<keyword evidence="1" id="KW-0472">Membrane</keyword>
<reference evidence="2 3" key="2">
    <citation type="journal article" date="2016" name="Genome Announc.">
        <title>Complete Genome Sequence of Algoriphagus sp. Strain M8-2, Isolated from a Brackish Lake.</title>
        <authorList>
            <person name="Muraguchi Y."/>
            <person name="Kushimoto K."/>
            <person name="Ohtsubo Y."/>
            <person name="Suzuki T."/>
            <person name="Dohra H."/>
            <person name="Kimbara K."/>
            <person name="Shintani M."/>
        </authorList>
    </citation>
    <scope>NUCLEOTIDE SEQUENCE [LARGE SCALE GENOMIC DNA]</scope>
    <source>
        <strain evidence="2 3">M8-2</strain>
    </source>
</reference>
<feature type="transmembrane region" description="Helical" evidence="1">
    <location>
        <begin position="42"/>
        <end position="59"/>
    </location>
</feature>
<dbReference type="EMBL" id="CP012836">
    <property type="protein sequence ID" value="AMQ56965.1"/>
    <property type="molecule type" value="Genomic_DNA"/>
</dbReference>
<proteinExistence type="predicted"/>
<gene>
    <name evidence="2" type="ORF">AO498_11030</name>
</gene>
<accession>A0A142EPB0</accession>
<dbReference type="KEGG" id="alm:AO498_11030"/>
<feature type="transmembrane region" description="Helical" evidence="1">
    <location>
        <begin position="12"/>
        <end position="30"/>
    </location>
</feature>
<dbReference type="Proteomes" id="UP000073816">
    <property type="component" value="Chromosome"/>
</dbReference>
<keyword evidence="3" id="KW-1185">Reference proteome</keyword>
<keyword evidence="1" id="KW-1133">Transmembrane helix</keyword>
<evidence type="ECO:0000256" key="1">
    <source>
        <dbReference type="SAM" id="Phobius"/>
    </source>
</evidence>